<dbReference type="PROSITE" id="PS51900">
    <property type="entry name" value="CB"/>
    <property type="match status" value="1"/>
</dbReference>
<dbReference type="Pfam" id="PF13356">
    <property type="entry name" value="Arm-DNA-bind_3"/>
    <property type="match status" value="1"/>
</dbReference>
<dbReference type="PANTHER" id="PTHR30629">
    <property type="entry name" value="PROPHAGE INTEGRASE"/>
    <property type="match status" value="1"/>
</dbReference>
<keyword evidence="9" id="KW-1185">Reference proteome</keyword>
<dbReference type="GO" id="GO:0006310">
    <property type="term" value="P:DNA recombination"/>
    <property type="evidence" value="ECO:0007669"/>
    <property type="project" value="UniProtKB-KW"/>
</dbReference>
<dbReference type="Proteomes" id="UP000031433">
    <property type="component" value="Unassembled WGS sequence"/>
</dbReference>
<organism evidence="8 9">
    <name type="scientific">Geobacter soli</name>
    <dbReference type="NCBI Taxonomy" id="1510391"/>
    <lineage>
        <taxon>Bacteria</taxon>
        <taxon>Pseudomonadati</taxon>
        <taxon>Thermodesulfobacteriota</taxon>
        <taxon>Desulfuromonadia</taxon>
        <taxon>Geobacterales</taxon>
        <taxon>Geobacteraceae</taxon>
        <taxon>Geobacter</taxon>
    </lineage>
</organism>
<dbReference type="Pfam" id="PF22022">
    <property type="entry name" value="Phage_int_M"/>
    <property type="match status" value="1"/>
</dbReference>
<dbReference type="InterPro" id="IPR044068">
    <property type="entry name" value="CB"/>
</dbReference>
<dbReference type="InterPro" id="IPR011010">
    <property type="entry name" value="DNA_brk_join_enz"/>
</dbReference>
<keyword evidence="4" id="KW-0233">DNA recombination</keyword>
<dbReference type="InterPro" id="IPR053876">
    <property type="entry name" value="Phage_int_M"/>
</dbReference>
<sequence>MKVTRFTDVKIRKLKPEERKYLRGEGNGFNIRVTPSGAKTWLYLYSFDGKRKELNLGGYPEVTLETARSKFEEARKQVKNGIDPAAVAEQAQEERRKAPTVADLITEYIERHAKVFKKSWKEDQRLLNREIGPIWGKRKAKDISKRDVTLLLEAIVDRGTPAMSNQVLKITRKMFSFAVERDILQHTPFTGVKALAPNKSRERTLTEAEISTLWQKLDHAAMSDDVRRILKLVLVTAQRPGEVAGMHVREINDRWWTIPGDRTKNGHEQRVYLTDTAIEFIGNTEGLGYIFPSPHKNKEQSIDAHALPVAVRRNLEWLIKDNDGKKVYGANGKVAKENKLGIAKFTPHDLRRTAATFMASMGYMDEIIDAVLNHVKQGIIRTYNRHKYDKEKRQALEAWEQKLLSITTGQSCKVIPLVRSA</sequence>
<dbReference type="RefSeq" id="WP_039645072.1">
    <property type="nucleotide sequence ID" value="NZ_JXBL01000001.1"/>
</dbReference>
<accession>A0A0C1QWH2</accession>
<dbReference type="Gene3D" id="1.10.150.130">
    <property type="match status" value="1"/>
</dbReference>
<evidence type="ECO:0000259" key="7">
    <source>
        <dbReference type="PROSITE" id="PS51900"/>
    </source>
</evidence>
<gene>
    <name evidence="8" type="ORF">SE37_07415</name>
</gene>
<name>A0A0C1QWH2_9BACT</name>
<keyword evidence="2" id="KW-0229">DNA integration</keyword>
<dbReference type="SUPFAM" id="SSF56349">
    <property type="entry name" value="DNA breaking-rejoining enzymes"/>
    <property type="match status" value="1"/>
</dbReference>
<dbReference type="Pfam" id="PF00589">
    <property type="entry name" value="Phage_integrase"/>
    <property type="match status" value="1"/>
</dbReference>
<feature type="domain" description="Core-binding (CB)" evidence="7">
    <location>
        <begin position="99"/>
        <end position="179"/>
    </location>
</feature>
<evidence type="ECO:0000313" key="8">
    <source>
        <dbReference type="EMBL" id="KIE42471.1"/>
    </source>
</evidence>
<evidence type="ECO:0000256" key="1">
    <source>
        <dbReference type="ARBA" id="ARBA00008857"/>
    </source>
</evidence>
<keyword evidence="3 5" id="KW-0238">DNA-binding</keyword>
<dbReference type="InterPro" id="IPR013762">
    <property type="entry name" value="Integrase-like_cat_sf"/>
</dbReference>
<comment type="similarity">
    <text evidence="1">Belongs to the 'phage' integrase family.</text>
</comment>
<evidence type="ECO:0000256" key="2">
    <source>
        <dbReference type="ARBA" id="ARBA00022908"/>
    </source>
</evidence>
<dbReference type="Gene3D" id="3.30.160.390">
    <property type="entry name" value="Integrase, DNA-binding domain"/>
    <property type="match status" value="1"/>
</dbReference>
<dbReference type="InterPro" id="IPR010998">
    <property type="entry name" value="Integrase_recombinase_N"/>
</dbReference>
<evidence type="ECO:0000256" key="3">
    <source>
        <dbReference type="ARBA" id="ARBA00023125"/>
    </source>
</evidence>
<dbReference type="PROSITE" id="PS51898">
    <property type="entry name" value="TYR_RECOMBINASE"/>
    <property type="match status" value="1"/>
</dbReference>
<dbReference type="EMBL" id="JXBL01000001">
    <property type="protein sequence ID" value="KIE42471.1"/>
    <property type="molecule type" value="Genomic_DNA"/>
</dbReference>
<reference evidence="8 9" key="1">
    <citation type="submission" date="2015-01" db="EMBL/GenBank/DDBJ databases">
        <title>Genome sequence of the anaerobic bacterium Geobacter soli GSS01, a dissimilatory Fe(III) reducer from soil.</title>
        <authorList>
            <person name="Yang G."/>
            <person name="Zhou S."/>
        </authorList>
    </citation>
    <scope>NUCLEOTIDE SEQUENCE [LARGE SCALE GENOMIC DNA]</scope>
    <source>
        <strain evidence="8 9">GSS01</strain>
    </source>
</reference>
<feature type="domain" description="Tyr recombinase" evidence="6">
    <location>
        <begin position="200"/>
        <end position="397"/>
    </location>
</feature>
<proteinExistence type="inferred from homology"/>
<dbReference type="GO" id="GO:0015074">
    <property type="term" value="P:DNA integration"/>
    <property type="evidence" value="ECO:0007669"/>
    <property type="project" value="UniProtKB-KW"/>
</dbReference>
<dbReference type="GO" id="GO:0003677">
    <property type="term" value="F:DNA binding"/>
    <property type="evidence" value="ECO:0007669"/>
    <property type="project" value="UniProtKB-UniRule"/>
</dbReference>
<evidence type="ECO:0000256" key="5">
    <source>
        <dbReference type="PROSITE-ProRule" id="PRU01248"/>
    </source>
</evidence>
<dbReference type="InterPro" id="IPR025166">
    <property type="entry name" value="Integrase_DNA_bind_dom"/>
</dbReference>
<dbReference type="AlphaFoldDB" id="A0A0C1QWH2"/>
<dbReference type="InterPro" id="IPR002104">
    <property type="entry name" value="Integrase_catalytic"/>
</dbReference>
<evidence type="ECO:0000256" key="4">
    <source>
        <dbReference type="ARBA" id="ARBA00023172"/>
    </source>
</evidence>
<dbReference type="InterPro" id="IPR050808">
    <property type="entry name" value="Phage_Integrase"/>
</dbReference>
<comment type="caution">
    <text evidence="8">The sequence shown here is derived from an EMBL/GenBank/DDBJ whole genome shotgun (WGS) entry which is preliminary data.</text>
</comment>
<protein>
    <submittedName>
        <fullName evidence="8">Integrase</fullName>
    </submittedName>
</protein>
<dbReference type="Gene3D" id="1.10.443.10">
    <property type="entry name" value="Intergrase catalytic core"/>
    <property type="match status" value="1"/>
</dbReference>
<evidence type="ECO:0000259" key="6">
    <source>
        <dbReference type="PROSITE" id="PS51898"/>
    </source>
</evidence>
<dbReference type="CDD" id="cd00801">
    <property type="entry name" value="INT_P4_C"/>
    <property type="match status" value="1"/>
</dbReference>
<evidence type="ECO:0000313" key="9">
    <source>
        <dbReference type="Proteomes" id="UP000031433"/>
    </source>
</evidence>
<dbReference type="InterPro" id="IPR038488">
    <property type="entry name" value="Integrase_DNA-bd_sf"/>
</dbReference>
<dbReference type="PANTHER" id="PTHR30629:SF2">
    <property type="entry name" value="PROPHAGE INTEGRASE INTS-RELATED"/>
    <property type="match status" value="1"/>
</dbReference>